<protein>
    <recommendedName>
        <fullName evidence="4">DUF4822 domain-containing protein</fullName>
    </recommendedName>
</protein>
<gene>
    <name evidence="2" type="ORF">EGT51_04605</name>
</gene>
<sequence length="156" mass="18102">MKTKLVTTTVALAAGLVLGGLALPSSTAEAKIHHTTMPKALRGTWVHREKDNIGGDIYKYRTTIKATKYVYNYKYVVNGKTITKIRWSGKKKSPFYNHSDLNVKKLKKGRWRISWYKMNSDMARTYKRVKHNGKPAIVMLDHYLDGRPMKIYYYKQ</sequence>
<dbReference type="Proteomes" id="UP000297348">
    <property type="component" value="Unassembled WGS sequence"/>
</dbReference>
<proteinExistence type="predicted"/>
<keyword evidence="3" id="KW-1185">Reference proteome</keyword>
<feature type="chain" id="PRO_5021351665" description="DUF4822 domain-containing protein" evidence="1">
    <location>
        <begin position="31"/>
        <end position="156"/>
    </location>
</feature>
<keyword evidence="1" id="KW-0732">Signal</keyword>
<evidence type="ECO:0000256" key="1">
    <source>
        <dbReference type="SAM" id="SignalP"/>
    </source>
</evidence>
<accession>A0A4Z0JC60</accession>
<name>A0A4Z0JC60_9LACO</name>
<comment type="caution">
    <text evidence="2">The sequence shown here is derived from an EMBL/GenBank/DDBJ whole genome shotgun (WGS) entry which is preliminary data.</text>
</comment>
<evidence type="ECO:0000313" key="3">
    <source>
        <dbReference type="Proteomes" id="UP000297348"/>
    </source>
</evidence>
<dbReference type="AlphaFoldDB" id="A0A4Z0JC60"/>
<evidence type="ECO:0008006" key="4">
    <source>
        <dbReference type="Google" id="ProtNLM"/>
    </source>
</evidence>
<organism evidence="2 3">
    <name type="scientific">Levilactobacillus suantsaiihabitans</name>
    <dbReference type="NCBI Taxonomy" id="2487722"/>
    <lineage>
        <taxon>Bacteria</taxon>
        <taxon>Bacillati</taxon>
        <taxon>Bacillota</taxon>
        <taxon>Bacilli</taxon>
        <taxon>Lactobacillales</taxon>
        <taxon>Lactobacillaceae</taxon>
        <taxon>Levilactobacillus</taxon>
    </lineage>
</organism>
<dbReference type="EMBL" id="RKLX01000005">
    <property type="protein sequence ID" value="TGD19455.1"/>
    <property type="molecule type" value="Genomic_DNA"/>
</dbReference>
<evidence type="ECO:0000313" key="2">
    <source>
        <dbReference type="EMBL" id="TGD19455.1"/>
    </source>
</evidence>
<reference evidence="2 3" key="1">
    <citation type="submission" date="2018-10" db="EMBL/GenBank/DDBJ databases">
        <title>Lactobacillus sp. R7 and Lactobacillus sp. R19 isolated from fermented mustard green product of Taiwan.</title>
        <authorList>
            <person name="Lin S.-T."/>
        </authorList>
    </citation>
    <scope>NUCLEOTIDE SEQUENCE [LARGE SCALE GENOMIC DNA]</scope>
    <source>
        <strain evidence="2 3">BCRC 81129</strain>
    </source>
</reference>
<dbReference type="RefSeq" id="WP_135367589.1">
    <property type="nucleotide sequence ID" value="NZ_RKLX01000005.1"/>
</dbReference>
<dbReference type="OrthoDB" id="2330131at2"/>
<feature type="signal peptide" evidence="1">
    <location>
        <begin position="1"/>
        <end position="30"/>
    </location>
</feature>